<dbReference type="Pfam" id="PF01478">
    <property type="entry name" value="Peptidase_A24"/>
    <property type="match status" value="1"/>
</dbReference>
<accession>A0A7S8RGX7</accession>
<evidence type="ECO:0000259" key="3">
    <source>
        <dbReference type="Pfam" id="PF01478"/>
    </source>
</evidence>
<dbReference type="GO" id="GO:0005886">
    <property type="term" value="C:plasma membrane"/>
    <property type="evidence" value="ECO:0007669"/>
    <property type="project" value="TreeGrafter"/>
</dbReference>
<dbReference type="EMBL" id="CP064760">
    <property type="protein sequence ID" value="QPE04561.1"/>
    <property type="molecule type" value="Genomic_DNA"/>
</dbReference>
<evidence type="ECO:0000256" key="2">
    <source>
        <dbReference type="SAM" id="Phobius"/>
    </source>
</evidence>
<gene>
    <name evidence="4" type="ORF">IT882_15810</name>
</gene>
<dbReference type="GO" id="GO:0006465">
    <property type="term" value="P:signal peptide processing"/>
    <property type="evidence" value="ECO:0007669"/>
    <property type="project" value="TreeGrafter"/>
</dbReference>
<dbReference type="Proteomes" id="UP000594480">
    <property type="component" value="Chromosome"/>
</dbReference>
<feature type="transmembrane region" description="Helical" evidence="2">
    <location>
        <begin position="21"/>
        <end position="41"/>
    </location>
</feature>
<keyword evidence="5" id="KW-1185">Reference proteome</keyword>
<dbReference type="RefSeq" id="WP_195692613.1">
    <property type="nucleotide sequence ID" value="NZ_CP064760.1"/>
</dbReference>
<organism evidence="4 5">
    <name type="scientific">Microbacterium schleiferi</name>
    <dbReference type="NCBI Taxonomy" id="69362"/>
    <lineage>
        <taxon>Bacteria</taxon>
        <taxon>Bacillati</taxon>
        <taxon>Actinomycetota</taxon>
        <taxon>Actinomycetes</taxon>
        <taxon>Micrococcales</taxon>
        <taxon>Microbacteriaceae</taxon>
        <taxon>Microbacterium</taxon>
    </lineage>
</organism>
<feature type="transmembrane region" description="Helical" evidence="2">
    <location>
        <begin position="181"/>
        <end position="198"/>
    </location>
</feature>
<dbReference type="PANTHER" id="PTHR30487">
    <property type="entry name" value="TYPE 4 PREPILIN-LIKE PROTEINS LEADER PEPTIDE-PROCESSING ENZYME"/>
    <property type="match status" value="1"/>
</dbReference>
<protein>
    <submittedName>
        <fullName evidence="4">Prepilin peptidase</fullName>
    </submittedName>
</protein>
<dbReference type="InterPro" id="IPR000045">
    <property type="entry name" value="Prepilin_IV_endopep_pep"/>
</dbReference>
<sequence>MTTTREAPQGVRARRFPTLRYPLAAVGGFALSAAVTAPLSADLRLTVGSWSMIAVYAVYGAFLTRTDLRERRLPDTLTLTLAAILAGAVLALALTAGAVGPAIAAISGGIGLAILLAAIGLAGQVGFGDVKLALSVGLLTGWHTWYFPFLALALAYVIAFPHAIIAAVRRSREHDSTDLPFGPYLLAAGAIVAIVAIVPS</sequence>
<proteinExistence type="inferred from homology"/>
<name>A0A7S8RGX7_9MICO</name>
<dbReference type="KEGG" id="msf:IT882_15810"/>
<feature type="transmembrane region" description="Helical" evidence="2">
    <location>
        <begin position="102"/>
        <end position="123"/>
    </location>
</feature>
<feature type="transmembrane region" description="Helical" evidence="2">
    <location>
        <begin position="47"/>
        <end position="64"/>
    </location>
</feature>
<evidence type="ECO:0000313" key="4">
    <source>
        <dbReference type="EMBL" id="QPE04561.1"/>
    </source>
</evidence>
<dbReference type="Gene3D" id="1.20.120.1220">
    <property type="match status" value="1"/>
</dbReference>
<feature type="transmembrane region" description="Helical" evidence="2">
    <location>
        <begin position="144"/>
        <end position="169"/>
    </location>
</feature>
<keyword evidence="2" id="KW-0812">Transmembrane</keyword>
<dbReference type="GO" id="GO:0004190">
    <property type="term" value="F:aspartic-type endopeptidase activity"/>
    <property type="evidence" value="ECO:0007669"/>
    <property type="project" value="InterPro"/>
</dbReference>
<keyword evidence="2" id="KW-0472">Membrane</keyword>
<dbReference type="InterPro" id="IPR050882">
    <property type="entry name" value="Prepilin_peptidase/N-MTase"/>
</dbReference>
<feature type="transmembrane region" description="Helical" evidence="2">
    <location>
        <begin position="76"/>
        <end position="96"/>
    </location>
</feature>
<dbReference type="PANTHER" id="PTHR30487:SF0">
    <property type="entry name" value="PREPILIN LEADER PEPTIDASE_N-METHYLTRANSFERASE-RELATED"/>
    <property type="match status" value="1"/>
</dbReference>
<reference evidence="4 5" key="1">
    <citation type="submission" date="2020-11" db="EMBL/GenBank/DDBJ databases">
        <title>Amino acid is mineralized and recycled by bacteria in oceanic microbiome.</title>
        <authorList>
            <person name="Zheng L.Y."/>
        </authorList>
    </citation>
    <scope>NUCLEOTIDE SEQUENCE [LARGE SCALE GENOMIC DNA]</scope>
    <source>
        <strain evidence="4 5">A32-1</strain>
    </source>
</reference>
<comment type="similarity">
    <text evidence="1">Belongs to the peptidase A24 family.</text>
</comment>
<keyword evidence="2" id="KW-1133">Transmembrane helix</keyword>
<dbReference type="AlphaFoldDB" id="A0A7S8RGX7"/>
<feature type="domain" description="Prepilin type IV endopeptidase peptidase" evidence="3">
    <location>
        <begin position="60"/>
        <end position="159"/>
    </location>
</feature>
<evidence type="ECO:0000256" key="1">
    <source>
        <dbReference type="ARBA" id="ARBA00005801"/>
    </source>
</evidence>
<evidence type="ECO:0000313" key="5">
    <source>
        <dbReference type="Proteomes" id="UP000594480"/>
    </source>
</evidence>